<dbReference type="AlphaFoldDB" id="A0A016CW67"/>
<sequence length="177" mass="19374">MKKLTRKSLNELAKTMPVIEESLQMSYVGGGNGTSANPYTQEEFDNMLSNDNWNGGYVEGMGYVATNTYIYGSSVYSGSVSQMYYTFPDYVTSISSTGWDRFLSEAVGLTPLGSLVSHVSQDITNMELSILRELLEKGYNASSSFNFVKTNIPYGGTQISVYDAATGQFVTSRTVGE</sequence>
<protein>
    <submittedName>
        <fullName evidence="1">Uncharacterized protein</fullName>
    </submittedName>
</protein>
<name>A0A016CW67_BACFG</name>
<gene>
    <name evidence="1" type="ORF">M123_0066</name>
</gene>
<dbReference type="Proteomes" id="UP000020938">
    <property type="component" value="Unassembled WGS sequence"/>
</dbReference>
<comment type="caution">
    <text evidence="1">The sequence shown here is derived from an EMBL/GenBank/DDBJ whole genome shotgun (WGS) entry which is preliminary data.</text>
</comment>
<proteinExistence type="predicted"/>
<dbReference type="EMBL" id="JGDS01000028">
    <property type="protein sequence ID" value="EXZ75569.1"/>
    <property type="molecule type" value="Genomic_DNA"/>
</dbReference>
<evidence type="ECO:0000313" key="2">
    <source>
        <dbReference type="Proteomes" id="UP000020938"/>
    </source>
</evidence>
<dbReference type="PATRIC" id="fig|1339314.3.peg.322"/>
<reference evidence="1 2" key="1">
    <citation type="submission" date="2014-02" db="EMBL/GenBank/DDBJ databases">
        <authorList>
            <person name="Sears C."/>
            <person name="Carroll K."/>
            <person name="Sack B.R."/>
            <person name="Qadri F."/>
            <person name="Myers L.L."/>
            <person name="Chung G.-T."/>
            <person name="Escheverria P."/>
            <person name="Fraser C.M."/>
            <person name="Sadzewicz L."/>
            <person name="Shefchek K.A."/>
            <person name="Tallon L."/>
            <person name="Das S.P."/>
            <person name="Daugherty S."/>
            <person name="Mongodin E.F."/>
        </authorList>
    </citation>
    <scope>NUCLEOTIDE SEQUENCE [LARGE SCALE GENOMIC DNA]</scope>
    <source>
        <strain evidence="1 2">3976T8</strain>
    </source>
</reference>
<organism evidence="1 2">
    <name type="scientific">Bacteroides fragilis str. 3976T8</name>
    <dbReference type="NCBI Taxonomy" id="1339314"/>
    <lineage>
        <taxon>Bacteria</taxon>
        <taxon>Pseudomonadati</taxon>
        <taxon>Bacteroidota</taxon>
        <taxon>Bacteroidia</taxon>
        <taxon>Bacteroidales</taxon>
        <taxon>Bacteroidaceae</taxon>
        <taxon>Bacteroides</taxon>
    </lineage>
</organism>
<evidence type="ECO:0000313" key="1">
    <source>
        <dbReference type="EMBL" id="EXZ75569.1"/>
    </source>
</evidence>
<accession>A0A016CW67</accession>
<dbReference type="RefSeq" id="WP_032597488.1">
    <property type="nucleotide sequence ID" value="NZ_JGDS01000028.1"/>
</dbReference>